<comment type="caution">
    <text evidence="2">The sequence shown here is derived from an EMBL/GenBank/DDBJ whole genome shotgun (WGS) entry which is preliminary data.</text>
</comment>
<evidence type="ECO:0000259" key="1">
    <source>
        <dbReference type="Pfam" id="PF13843"/>
    </source>
</evidence>
<dbReference type="EMBL" id="JBJQND010000009">
    <property type="protein sequence ID" value="KAL3866120.1"/>
    <property type="molecule type" value="Genomic_DNA"/>
</dbReference>
<dbReference type="Proteomes" id="UP001634394">
    <property type="component" value="Unassembled WGS sequence"/>
</dbReference>
<evidence type="ECO:0000313" key="3">
    <source>
        <dbReference type="Proteomes" id="UP001634394"/>
    </source>
</evidence>
<name>A0ABD3VWY7_SINWO</name>
<dbReference type="InterPro" id="IPR029526">
    <property type="entry name" value="PGBD"/>
</dbReference>
<dbReference type="AlphaFoldDB" id="A0ABD3VWY7"/>
<organism evidence="2 3">
    <name type="scientific">Sinanodonta woodiana</name>
    <name type="common">Chinese pond mussel</name>
    <name type="synonym">Anodonta woodiana</name>
    <dbReference type="NCBI Taxonomy" id="1069815"/>
    <lineage>
        <taxon>Eukaryota</taxon>
        <taxon>Metazoa</taxon>
        <taxon>Spiralia</taxon>
        <taxon>Lophotrochozoa</taxon>
        <taxon>Mollusca</taxon>
        <taxon>Bivalvia</taxon>
        <taxon>Autobranchia</taxon>
        <taxon>Heteroconchia</taxon>
        <taxon>Palaeoheterodonta</taxon>
        <taxon>Unionida</taxon>
        <taxon>Unionoidea</taxon>
        <taxon>Unionidae</taxon>
        <taxon>Unioninae</taxon>
        <taxon>Sinanodonta</taxon>
    </lineage>
</organism>
<dbReference type="PANTHER" id="PTHR46599:SF3">
    <property type="entry name" value="PIGGYBAC TRANSPOSABLE ELEMENT-DERIVED PROTEIN 4"/>
    <property type="match status" value="1"/>
</dbReference>
<sequence length="92" mass="10880">MKGSEVYTDNFYTSPHLADYLYQRRTYLCRTVRTNRKDYLKDLVQSNVAARKMCRGTSDWLISGPLLASFWKDNRIVYYLSSCHRRVADQTT</sequence>
<accession>A0ABD3VWY7</accession>
<gene>
    <name evidence="2" type="ORF">ACJMK2_043452</name>
</gene>
<protein>
    <recommendedName>
        <fullName evidence="1">PiggyBac transposable element-derived protein domain-containing protein</fullName>
    </recommendedName>
</protein>
<dbReference type="Pfam" id="PF13843">
    <property type="entry name" value="DDE_Tnp_1_7"/>
    <property type="match status" value="1"/>
</dbReference>
<reference evidence="2 3" key="1">
    <citation type="submission" date="2024-11" db="EMBL/GenBank/DDBJ databases">
        <title>Chromosome-level genome assembly of the freshwater bivalve Anodonta woodiana.</title>
        <authorList>
            <person name="Chen X."/>
        </authorList>
    </citation>
    <scope>NUCLEOTIDE SEQUENCE [LARGE SCALE GENOMIC DNA]</scope>
    <source>
        <strain evidence="2">MN2024</strain>
        <tissue evidence="2">Gills</tissue>
    </source>
</reference>
<evidence type="ECO:0000313" key="2">
    <source>
        <dbReference type="EMBL" id="KAL3866120.1"/>
    </source>
</evidence>
<keyword evidence="3" id="KW-1185">Reference proteome</keyword>
<proteinExistence type="predicted"/>
<feature type="domain" description="PiggyBac transposable element-derived protein" evidence="1">
    <location>
        <begin position="2"/>
        <end position="85"/>
    </location>
</feature>
<dbReference type="PANTHER" id="PTHR46599">
    <property type="entry name" value="PIGGYBAC TRANSPOSABLE ELEMENT-DERIVED PROTEIN 4"/>
    <property type="match status" value="1"/>
</dbReference>